<accession>A0A060DRH9</accession>
<keyword evidence="4" id="KW-0804">Transcription</keyword>
<dbReference type="Proteomes" id="UP000236268">
    <property type="component" value="Unassembled WGS sequence"/>
</dbReference>
<feature type="domain" description="HTH lysR-type" evidence="5">
    <location>
        <begin position="1"/>
        <end position="60"/>
    </location>
</feature>
<dbReference type="OrthoDB" id="7282659at2"/>
<dbReference type="RefSeq" id="WP_040136828.1">
    <property type="nucleotide sequence ID" value="NZ_CP007795.1"/>
</dbReference>
<dbReference type="AlphaFoldDB" id="A0A060DRH9"/>
<dbReference type="Proteomes" id="UP000027186">
    <property type="component" value="Plasmid AbAZ39_p2"/>
</dbReference>
<dbReference type="Gene3D" id="1.10.10.10">
    <property type="entry name" value="Winged helix-like DNA-binding domain superfamily/Winged helix DNA-binding domain"/>
    <property type="match status" value="1"/>
</dbReference>
<reference evidence="7 9" key="2">
    <citation type="submission" date="2018-01" db="EMBL/GenBank/DDBJ databases">
        <title>Whole genome sequence of Azospirillum brasilense REC3 isolated from strawberry roots.</title>
        <authorList>
            <person name="Fontana C.A."/>
            <person name="Salazar S.M."/>
            <person name="Bassi D."/>
            <person name="Puglisi E."/>
            <person name="Lovaisa N.C."/>
            <person name="Toffoli L.M."/>
            <person name="Pedraza R."/>
            <person name="Cocconcelli P.S."/>
        </authorList>
    </citation>
    <scope>NUCLEOTIDE SEQUENCE [LARGE SCALE GENOMIC DNA]</scope>
    <source>
        <strain evidence="7 9">REC3</strain>
        <plasmid evidence="7">p7unnamed</plasmid>
    </source>
</reference>
<dbReference type="InterPro" id="IPR000847">
    <property type="entry name" value="LysR_HTH_N"/>
</dbReference>
<geneLocation type="plasmid" evidence="7">
    <name>p7unnamed</name>
</geneLocation>
<dbReference type="FunFam" id="1.10.10.10:FF:000001">
    <property type="entry name" value="LysR family transcriptional regulator"/>
    <property type="match status" value="1"/>
</dbReference>
<dbReference type="InterPro" id="IPR036388">
    <property type="entry name" value="WH-like_DNA-bd_sf"/>
</dbReference>
<accession>A0A2K1G1Y4</accession>
<dbReference type="InterPro" id="IPR050950">
    <property type="entry name" value="HTH-type_LysR_regulators"/>
</dbReference>
<evidence type="ECO:0000313" key="7">
    <source>
        <dbReference type="EMBL" id="PNQ98793.1"/>
    </source>
</evidence>
<dbReference type="GO" id="GO:0003700">
    <property type="term" value="F:DNA-binding transcription factor activity"/>
    <property type="evidence" value="ECO:0007669"/>
    <property type="project" value="InterPro"/>
</dbReference>
<evidence type="ECO:0000313" key="6">
    <source>
        <dbReference type="EMBL" id="AIB15372.1"/>
    </source>
</evidence>
<dbReference type="GO" id="GO:0003677">
    <property type="term" value="F:DNA binding"/>
    <property type="evidence" value="ECO:0007669"/>
    <property type="project" value="UniProtKB-KW"/>
</dbReference>
<evidence type="ECO:0000313" key="9">
    <source>
        <dbReference type="Proteomes" id="UP000236268"/>
    </source>
</evidence>
<dbReference type="SUPFAM" id="SSF53850">
    <property type="entry name" value="Periplasmic binding protein-like II"/>
    <property type="match status" value="1"/>
</dbReference>
<evidence type="ECO:0000256" key="4">
    <source>
        <dbReference type="ARBA" id="ARBA00023163"/>
    </source>
</evidence>
<dbReference type="KEGG" id="abq:ABAZ39_26120"/>
<dbReference type="PRINTS" id="PR00039">
    <property type="entry name" value="HTHLYSR"/>
</dbReference>
<dbReference type="PANTHER" id="PTHR30419">
    <property type="entry name" value="HTH-TYPE TRANSCRIPTIONAL REGULATOR YBHD"/>
    <property type="match status" value="1"/>
</dbReference>
<dbReference type="Pfam" id="PF03466">
    <property type="entry name" value="LysR_substrate"/>
    <property type="match status" value="1"/>
</dbReference>
<dbReference type="Pfam" id="PF00126">
    <property type="entry name" value="HTH_1"/>
    <property type="match status" value="1"/>
</dbReference>
<protein>
    <submittedName>
        <fullName evidence="6">LysR family transcriptional regulator</fullName>
    </submittedName>
</protein>
<sequence>MDLSLRQIRAFLAAAQTRSFTRAAESLHVAQPTLTVQIRRLEEALAVKLFDRNTRSVELTRIGSELLPVFQRMVHDLDAVVVDTHEIAAMRRGVVRVAALPTIAAGVLPDAIQSFRDLHPGVTFVLKDVIASRVLGLVRSEEVDLGITGGEARGQDIDTVLEVRDRMHIVFPQGHAVGDLPRVTIETLAEVPLVLMDPATSVREIVDEAFLSAGRIAKPVCEATYMMTAIAMVRAGLGLTILPGSAREIAAEPALRSRPIDMFGFSRPVRVIRKTGRSLPPLAEAFLDHLCCVLNDCRTFHREG</sequence>
<dbReference type="InterPro" id="IPR036390">
    <property type="entry name" value="WH_DNA-bd_sf"/>
</dbReference>
<dbReference type="CDD" id="cd08440">
    <property type="entry name" value="PBP2_LTTR_like_4"/>
    <property type="match status" value="1"/>
</dbReference>
<organism evidence="6 8">
    <name type="scientific">Azospirillum argentinense</name>
    <dbReference type="NCBI Taxonomy" id="2970906"/>
    <lineage>
        <taxon>Bacteria</taxon>
        <taxon>Pseudomonadati</taxon>
        <taxon>Pseudomonadota</taxon>
        <taxon>Alphaproteobacteria</taxon>
        <taxon>Rhodospirillales</taxon>
        <taxon>Azospirillaceae</taxon>
        <taxon>Azospirillum</taxon>
    </lineage>
</organism>
<geneLocation type="plasmid" evidence="6 8">
    <name>AbAZ39_p2</name>
</geneLocation>
<evidence type="ECO:0000256" key="1">
    <source>
        <dbReference type="ARBA" id="ARBA00009437"/>
    </source>
</evidence>
<dbReference type="SUPFAM" id="SSF46785">
    <property type="entry name" value="Winged helix' DNA-binding domain"/>
    <property type="match status" value="1"/>
</dbReference>
<evidence type="ECO:0000259" key="5">
    <source>
        <dbReference type="PROSITE" id="PS50931"/>
    </source>
</evidence>
<reference evidence="6 8" key="1">
    <citation type="journal article" date="2014" name="Genome Announc.">
        <title>Complete Genome Sequence of the Model Rhizosphere Strain Azospirillum brasilense Az39, Successfully Applied in Agriculture.</title>
        <authorList>
            <person name="Rivera D."/>
            <person name="Revale S."/>
            <person name="Molina R."/>
            <person name="Gualpa J."/>
            <person name="Puente M."/>
            <person name="Maroniche G."/>
            <person name="Paris G."/>
            <person name="Baker D."/>
            <person name="Clavijo B."/>
            <person name="McLay K."/>
            <person name="Spaepen S."/>
            <person name="Perticari A."/>
            <person name="Vazquez M."/>
            <person name="Wisniewski-Dye F."/>
            <person name="Watkins C."/>
            <person name="Martinez-Abarca F."/>
            <person name="Vanderleyden J."/>
            <person name="Cassan F."/>
        </authorList>
    </citation>
    <scope>NUCLEOTIDE SEQUENCE [LARGE SCALE GENOMIC DNA]</scope>
    <source>
        <strain evidence="6 8">Az39</strain>
        <plasmid evidence="6">AbAZ39_p2</plasmid>
    </source>
</reference>
<dbReference type="Gene3D" id="3.40.190.290">
    <property type="match status" value="1"/>
</dbReference>
<evidence type="ECO:0000313" key="8">
    <source>
        <dbReference type="Proteomes" id="UP000027186"/>
    </source>
</evidence>
<name>A0A060DRH9_9PROT</name>
<keyword evidence="3" id="KW-0238">DNA-binding</keyword>
<keyword evidence="2" id="KW-0805">Transcription regulation</keyword>
<dbReference type="EMBL" id="CP007795">
    <property type="protein sequence ID" value="AIB15372.1"/>
    <property type="molecule type" value="Genomic_DNA"/>
</dbReference>
<comment type="similarity">
    <text evidence="1">Belongs to the LysR transcriptional regulatory family.</text>
</comment>
<dbReference type="InterPro" id="IPR005119">
    <property type="entry name" value="LysR_subst-bd"/>
</dbReference>
<keyword evidence="6" id="KW-0614">Plasmid</keyword>
<dbReference type="EMBL" id="POWG01000010">
    <property type="protein sequence ID" value="PNQ98793.1"/>
    <property type="molecule type" value="Genomic_DNA"/>
</dbReference>
<evidence type="ECO:0000256" key="2">
    <source>
        <dbReference type="ARBA" id="ARBA00023015"/>
    </source>
</evidence>
<dbReference type="GO" id="GO:0005829">
    <property type="term" value="C:cytosol"/>
    <property type="evidence" value="ECO:0007669"/>
    <property type="project" value="TreeGrafter"/>
</dbReference>
<gene>
    <name evidence="6" type="ORF">ABAZ39_26120</name>
    <name evidence="7" type="ORF">C1S70_11620</name>
</gene>
<proteinExistence type="inferred from homology"/>
<dbReference type="PROSITE" id="PS50931">
    <property type="entry name" value="HTH_LYSR"/>
    <property type="match status" value="1"/>
</dbReference>
<dbReference type="PANTHER" id="PTHR30419:SF8">
    <property type="entry name" value="NITROGEN ASSIMILATION TRANSCRIPTIONAL ACTIVATOR-RELATED"/>
    <property type="match status" value="1"/>
</dbReference>
<evidence type="ECO:0000256" key="3">
    <source>
        <dbReference type="ARBA" id="ARBA00023125"/>
    </source>
</evidence>